<sequence length="137" mass="14816">MWLLYAILSAVFAALTSILAKIGIENVNSHLATAIRTTIVLFLSWGIVFLTRAHSGISSISYRSFLFLILSGLATGASWLFFYKALQLGEVSKVVPIDKASIILSVLFAFFFLGEPLNARAVCGLVLLGAGTFLMIL</sequence>
<dbReference type="Proteomes" id="UP000184275">
    <property type="component" value="Unassembled WGS sequence"/>
</dbReference>
<keyword evidence="1" id="KW-1133">Transmembrane helix</keyword>
<dbReference type="AlphaFoldDB" id="A0A1M6SE93"/>
<evidence type="ECO:0000313" key="5">
    <source>
        <dbReference type="Proteomes" id="UP000184275"/>
    </source>
</evidence>
<dbReference type="RefSeq" id="WP_073303017.1">
    <property type="nucleotide sequence ID" value="NZ_FRAW01000006.1"/>
</dbReference>
<name>A0A1M6SE93_9BACT</name>
<accession>A0A1T4N0S4</accession>
<reference evidence="5" key="2">
    <citation type="submission" date="2016-11" db="EMBL/GenBank/DDBJ databases">
        <authorList>
            <person name="Varghese N."/>
            <person name="Submissions S."/>
        </authorList>
    </citation>
    <scope>NUCLEOTIDE SEQUENCE [LARGE SCALE GENOMIC DNA]</scope>
    <source>
        <strain evidence="5">UWOS</strain>
    </source>
</reference>
<dbReference type="EMBL" id="FUWU01000021">
    <property type="protein sequence ID" value="SJZ72724.1"/>
    <property type="molecule type" value="Genomic_DNA"/>
</dbReference>
<protein>
    <submittedName>
        <fullName evidence="3">Transporter family protein</fullName>
    </submittedName>
</protein>
<dbReference type="SUPFAM" id="SSF103481">
    <property type="entry name" value="Multidrug resistance efflux transporter EmrE"/>
    <property type="match status" value="1"/>
</dbReference>
<evidence type="ECO:0000256" key="1">
    <source>
        <dbReference type="SAM" id="Phobius"/>
    </source>
</evidence>
<dbReference type="Pfam" id="PF00892">
    <property type="entry name" value="EamA"/>
    <property type="match status" value="1"/>
</dbReference>
<evidence type="ECO:0000313" key="6">
    <source>
        <dbReference type="Proteomes" id="UP000190449"/>
    </source>
</evidence>
<organism evidence="3 5">
    <name type="scientific">Fibrobacter intestinalis</name>
    <dbReference type="NCBI Taxonomy" id="28122"/>
    <lineage>
        <taxon>Bacteria</taxon>
        <taxon>Pseudomonadati</taxon>
        <taxon>Fibrobacterota</taxon>
        <taxon>Fibrobacteria</taxon>
        <taxon>Fibrobacterales</taxon>
        <taxon>Fibrobacteraceae</taxon>
        <taxon>Fibrobacter</taxon>
    </lineage>
</organism>
<accession>A0A1M6SE93</accession>
<feature type="transmembrane region" description="Helical" evidence="1">
    <location>
        <begin position="119"/>
        <end position="136"/>
    </location>
</feature>
<gene>
    <name evidence="4" type="ORF">SAMN02745108_01446</name>
    <name evidence="3" type="ORF">SAMN05720469_10622</name>
</gene>
<evidence type="ECO:0000313" key="4">
    <source>
        <dbReference type="EMBL" id="SJZ72724.1"/>
    </source>
</evidence>
<keyword evidence="5" id="KW-1185">Reference proteome</keyword>
<evidence type="ECO:0000313" key="3">
    <source>
        <dbReference type="EMBL" id="SHK42808.1"/>
    </source>
</evidence>
<feature type="domain" description="EamA" evidence="2">
    <location>
        <begin position="2"/>
        <end position="136"/>
    </location>
</feature>
<dbReference type="GO" id="GO:0016020">
    <property type="term" value="C:membrane"/>
    <property type="evidence" value="ECO:0007669"/>
    <property type="project" value="InterPro"/>
</dbReference>
<feature type="transmembrane region" description="Helical" evidence="1">
    <location>
        <begin position="30"/>
        <end position="50"/>
    </location>
</feature>
<feature type="transmembrane region" description="Helical" evidence="1">
    <location>
        <begin position="62"/>
        <end position="82"/>
    </location>
</feature>
<dbReference type="Proteomes" id="UP000190449">
    <property type="component" value="Unassembled WGS sequence"/>
</dbReference>
<reference evidence="4 6" key="3">
    <citation type="submission" date="2017-02" db="EMBL/GenBank/DDBJ databases">
        <authorList>
            <person name="Peterson S.W."/>
        </authorList>
    </citation>
    <scope>NUCLEOTIDE SEQUENCE [LARGE SCALE GENOMIC DNA]</scope>
    <source>
        <strain evidence="4 6">ATCC 43854</strain>
    </source>
</reference>
<dbReference type="InterPro" id="IPR000620">
    <property type="entry name" value="EamA_dom"/>
</dbReference>
<dbReference type="Gene3D" id="1.10.3730.20">
    <property type="match status" value="1"/>
</dbReference>
<reference evidence="3" key="1">
    <citation type="submission" date="2016-11" db="EMBL/GenBank/DDBJ databases">
        <authorList>
            <person name="Jaros S."/>
            <person name="Januszkiewicz K."/>
            <person name="Wedrychowicz H."/>
        </authorList>
    </citation>
    <scope>NUCLEOTIDE SEQUENCE [LARGE SCALE GENOMIC DNA]</scope>
    <source>
        <strain evidence="3">UWOS</strain>
    </source>
</reference>
<keyword evidence="1" id="KW-0812">Transmembrane</keyword>
<dbReference type="EMBL" id="FRAW01000006">
    <property type="protein sequence ID" value="SHK42808.1"/>
    <property type="molecule type" value="Genomic_DNA"/>
</dbReference>
<dbReference type="InterPro" id="IPR037185">
    <property type="entry name" value="EmrE-like"/>
</dbReference>
<proteinExistence type="predicted"/>
<keyword evidence="1" id="KW-0472">Membrane</keyword>
<evidence type="ECO:0000259" key="2">
    <source>
        <dbReference type="Pfam" id="PF00892"/>
    </source>
</evidence>